<evidence type="ECO:0000313" key="2">
    <source>
        <dbReference type="Proteomes" id="UP000297834"/>
    </source>
</evidence>
<reference evidence="1 2" key="1">
    <citation type="submission" date="2019-03" db="EMBL/GenBank/DDBJ databases">
        <title>Alkanindiges illinoisensis: a potential pathogenic isolated from ascites of a gastric cancer patient with abdominal metastasis.</title>
        <authorList>
            <person name="Hu X."/>
            <person name="Yang B."/>
            <person name="Yan X."/>
            <person name="Lin L."/>
            <person name="Zhao H."/>
            <person name="Zhou F."/>
            <person name="Su B."/>
            <person name="Chen J."/>
            <person name="Rui Y."/>
            <person name="Wang Q."/>
            <person name="Zheng L."/>
        </authorList>
    </citation>
    <scope>NUCLEOTIDE SEQUENCE [LARGE SCALE GENOMIC DNA]</scope>
    <source>
        <strain evidence="1 2">NFYY 23406</strain>
    </source>
</reference>
<organism evidence="1 2">
    <name type="scientific">Alkanindiges illinoisensis</name>
    <dbReference type="NCBI Taxonomy" id="197183"/>
    <lineage>
        <taxon>Bacteria</taxon>
        <taxon>Pseudomonadati</taxon>
        <taxon>Pseudomonadota</taxon>
        <taxon>Gammaproteobacteria</taxon>
        <taxon>Moraxellales</taxon>
        <taxon>Moraxellaceae</taxon>
        <taxon>Alkanindiges</taxon>
    </lineage>
</organism>
<accession>A0A4Y7XH06</accession>
<dbReference type="OrthoDB" id="1149028at2"/>
<gene>
    <name evidence="1" type="ORF">E2B99_00410</name>
</gene>
<dbReference type="EMBL" id="SNTY01000003">
    <property type="protein sequence ID" value="TEU30858.1"/>
    <property type="molecule type" value="Genomic_DNA"/>
</dbReference>
<evidence type="ECO:0000313" key="1">
    <source>
        <dbReference type="EMBL" id="TEU30858.1"/>
    </source>
</evidence>
<dbReference type="Proteomes" id="UP000297834">
    <property type="component" value="Unassembled WGS sequence"/>
</dbReference>
<proteinExistence type="predicted"/>
<sequence length="291" mass="33432">MDIIVNNPFRILGLSATASARDMTKRISDLEMFAELGKVKSYPCDFAFLAPLDRSLEAVTDAARKIESDEDKIFYALFWFIANDSVDEIALECLGAQDSHKADQLWADRIESTEYPKFSWWLNAAVLNFLLSHQAQFDNKKFESSLYVLGLLLDDYFDDIKYAVLSGKTMNVNQRQIGKNVIDYVLRYIATANIQVYGNSKIKLLKEFNSFPKFAIEYAETKILTPILDSIQAETDKLKDYRENENRFGLKNKGIKNEFIIQFNELNEYIKNNPDSSALYKIQSTINLNRG</sequence>
<keyword evidence="2" id="KW-1185">Reference proteome</keyword>
<comment type="caution">
    <text evidence="1">The sequence shown here is derived from an EMBL/GenBank/DDBJ whole genome shotgun (WGS) entry which is preliminary data.</text>
</comment>
<protein>
    <submittedName>
        <fullName evidence="1">Uncharacterized protein</fullName>
    </submittedName>
</protein>
<name>A0A4Y7XH06_9GAMM</name>
<dbReference type="RefSeq" id="WP_134243038.1">
    <property type="nucleotide sequence ID" value="NZ_SNTY01000003.1"/>
</dbReference>
<dbReference type="AlphaFoldDB" id="A0A4Y7XH06"/>